<feature type="domain" description="C2H2-type" evidence="2">
    <location>
        <begin position="290"/>
        <end position="310"/>
    </location>
</feature>
<feature type="compositionally biased region" description="Polar residues" evidence="1">
    <location>
        <begin position="114"/>
        <end position="136"/>
    </location>
</feature>
<organism evidence="3 4">
    <name type="scientific">Orbilia brochopaga</name>
    <dbReference type="NCBI Taxonomy" id="3140254"/>
    <lineage>
        <taxon>Eukaryota</taxon>
        <taxon>Fungi</taxon>
        <taxon>Dikarya</taxon>
        <taxon>Ascomycota</taxon>
        <taxon>Pezizomycotina</taxon>
        <taxon>Orbiliomycetes</taxon>
        <taxon>Orbiliales</taxon>
        <taxon>Orbiliaceae</taxon>
        <taxon>Orbilia</taxon>
    </lineage>
</organism>
<sequence length="548" mass="60952">MSSLQRPAKRLRSSSGSKPTLIQANLPVPILFRQLDPAFAVIKCLEAIATERLLRQSDLIDRVITDTFLGKIEPQNRNRTNIKEAKSYICRQIGPILYQLITQFIDSLDDTDAPSPTQASPNISKRKISQTQSTNAVAGEVSHSASLGNESKNAVSALIPPFPTSLPHASPTVEHWLQTNNSAFPFRQDYGLIQPPQIARKLTLTPPEESAGPLEFQFPETVKSNPEVSPEDSTPASKTSPAHANVAREPAPEQSSTGKNANTATDKQETRSVVSAVRNRTRSSATIRTCSFCAKPLPSPSARREHESIHIYHLCQYKQYQCKQNGCQYRSHRPREVIHHMKNRHDWSPKGRRFMIEDLIDHGPLSEDRMATLRFQYQTERAYASENRISTLLSSEDGKAGDRDNAAELDDIVSHNNTLMSVDYSFTQPQLQSHVPPQISSSMFGLESHLDDTNSIMVRDNIDQLSQVDYQLNEFIAFRNSIGHFGPPTYLPQGPQLVGVGAHARSLLTGDIPPTLDVEEDAQGENDVEWSKDAEWSEAQVVNTMKGG</sequence>
<feature type="compositionally biased region" description="Polar residues" evidence="1">
    <location>
        <begin position="222"/>
        <end position="242"/>
    </location>
</feature>
<comment type="caution">
    <text evidence="3">The sequence shown here is derived from an EMBL/GenBank/DDBJ whole genome shotgun (WGS) entry which is preliminary data.</text>
</comment>
<protein>
    <recommendedName>
        <fullName evidence="2">C2H2-type domain-containing protein</fullName>
    </recommendedName>
</protein>
<reference evidence="3 4" key="1">
    <citation type="submission" date="2019-10" db="EMBL/GenBank/DDBJ databases">
        <authorList>
            <person name="Palmer J.M."/>
        </authorList>
    </citation>
    <scope>NUCLEOTIDE SEQUENCE [LARGE SCALE GENOMIC DNA]</scope>
    <source>
        <strain evidence="3 4">TWF696</strain>
    </source>
</reference>
<dbReference type="InterPro" id="IPR013087">
    <property type="entry name" value="Znf_C2H2_type"/>
</dbReference>
<evidence type="ECO:0000313" key="3">
    <source>
        <dbReference type="EMBL" id="KAK6338003.1"/>
    </source>
</evidence>
<dbReference type="SMART" id="SM00355">
    <property type="entry name" value="ZnF_C2H2"/>
    <property type="match status" value="2"/>
</dbReference>
<keyword evidence="4" id="KW-1185">Reference proteome</keyword>
<name>A0AAV9U931_9PEZI</name>
<evidence type="ECO:0000313" key="4">
    <source>
        <dbReference type="Proteomes" id="UP001375240"/>
    </source>
</evidence>
<evidence type="ECO:0000256" key="1">
    <source>
        <dbReference type="SAM" id="MobiDB-lite"/>
    </source>
</evidence>
<evidence type="ECO:0000259" key="2">
    <source>
        <dbReference type="PROSITE" id="PS00028"/>
    </source>
</evidence>
<dbReference type="AlphaFoldDB" id="A0AAV9U931"/>
<dbReference type="EMBL" id="JAVHNQ010000010">
    <property type="protein sequence ID" value="KAK6338003.1"/>
    <property type="molecule type" value="Genomic_DNA"/>
</dbReference>
<dbReference type="PROSITE" id="PS00028">
    <property type="entry name" value="ZINC_FINGER_C2H2_1"/>
    <property type="match status" value="1"/>
</dbReference>
<accession>A0AAV9U931</accession>
<feature type="region of interest" description="Disordered" evidence="1">
    <location>
        <begin position="222"/>
        <end position="280"/>
    </location>
</feature>
<feature type="region of interest" description="Disordered" evidence="1">
    <location>
        <begin position="111"/>
        <end position="144"/>
    </location>
</feature>
<proteinExistence type="predicted"/>
<dbReference type="Proteomes" id="UP001375240">
    <property type="component" value="Unassembled WGS sequence"/>
</dbReference>
<gene>
    <name evidence="3" type="ORF">TWF696_001474</name>
</gene>
<feature type="compositionally biased region" description="Polar residues" evidence="1">
    <location>
        <begin position="253"/>
        <end position="265"/>
    </location>
</feature>